<gene>
    <name evidence="2" type="ORF">N0V93_005839</name>
</gene>
<accession>A0A9W8YU22</accession>
<organism evidence="2 3">
    <name type="scientific">Gnomoniopsis smithogilvyi</name>
    <dbReference type="NCBI Taxonomy" id="1191159"/>
    <lineage>
        <taxon>Eukaryota</taxon>
        <taxon>Fungi</taxon>
        <taxon>Dikarya</taxon>
        <taxon>Ascomycota</taxon>
        <taxon>Pezizomycotina</taxon>
        <taxon>Sordariomycetes</taxon>
        <taxon>Sordariomycetidae</taxon>
        <taxon>Diaporthales</taxon>
        <taxon>Gnomoniaceae</taxon>
        <taxon>Gnomoniopsis</taxon>
    </lineage>
</organism>
<evidence type="ECO:0000313" key="2">
    <source>
        <dbReference type="EMBL" id="KAJ4392214.1"/>
    </source>
</evidence>
<dbReference type="Pfam" id="PF06985">
    <property type="entry name" value="HET"/>
    <property type="match status" value="1"/>
</dbReference>
<dbReference type="InterPro" id="IPR052895">
    <property type="entry name" value="HetReg/Transcr_Mod"/>
</dbReference>
<feature type="domain" description="Heterokaryon incompatibility" evidence="1">
    <location>
        <begin position="2"/>
        <end position="138"/>
    </location>
</feature>
<dbReference type="Proteomes" id="UP001140453">
    <property type="component" value="Unassembled WGS sequence"/>
</dbReference>
<evidence type="ECO:0000313" key="3">
    <source>
        <dbReference type="Proteomes" id="UP001140453"/>
    </source>
</evidence>
<keyword evidence="3" id="KW-1185">Reference proteome</keyword>
<dbReference type="AlphaFoldDB" id="A0A9W8YU22"/>
<proteinExistence type="predicted"/>
<dbReference type="OrthoDB" id="3477286at2759"/>
<dbReference type="PANTHER" id="PTHR24148">
    <property type="entry name" value="ANKYRIN REPEAT DOMAIN-CONTAINING PROTEIN 39 HOMOLOG-RELATED"/>
    <property type="match status" value="1"/>
</dbReference>
<protein>
    <recommendedName>
        <fullName evidence="1">Heterokaryon incompatibility domain-containing protein</fullName>
    </recommendedName>
</protein>
<dbReference type="EMBL" id="JAPEVB010000003">
    <property type="protein sequence ID" value="KAJ4392214.1"/>
    <property type="molecule type" value="Genomic_DNA"/>
</dbReference>
<dbReference type="InterPro" id="IPR010730">
    <property type="entry name" value="HET"/>
</dbReference>
<comment type="caution">
    <text evidence="2">The sequence shown here is derived from an EMBL/GenBank/DDBJ whole genome shotgun (WGS) entry which is preliminary data.</text>
</comment>
<sequence length="369" mass="42049">MTQRLYIDGSEILITPNLEHIIRVLLSHENGPAAVRGKAIWIDAACIDQDNTKEKEQQIPLMGQIYRQAIRALMWLGDAEGHADWAMMCMSDPDFCFAASTLNKIRRSPTADEIRLELIMEEDLETRSYWTRVWIGQEMTLPRNDPLILCGRHCVAWSCYVNLLQWLPDHRGVYPEVADLWDDVKASIPRGISSRSSWMHRVFREAYMDLGAEKMNLAAVLNFTSFLGASNPRDYIHGSMGIVRPEDARLVIPTYSKSVTEVFKEAFRIVWLFDPNPSIALKGLSFHHVEGSPDGLPSWAPDLSNQILPGLLEDRAGDRLRGNPRVGRATWQSPTWPTFDGDILLFEAVEFDEVEKIETVDFNHGWRPT</sequence>
<dbReference type="PANTHER" id="PTHR24148:SF73">
    <property type="entry name" value="HET DOMAIN PROTEIN (AFU_ORTHOLOGUE AFUA_8G01020)"/>
    <property type="match status" value="1"/>
</dbReference>
<evidence type="ECO:0000259" key="1">
    <source>
        <dbReference type="Pfam" id="PF06985"/>
    </source>
</evidence>
<reference evidence="2" key="1">
    <citation type="submission" date="2022-10" db="EMBL/GenBank/DDBJ databases">
        <title>Tapping the CABI collections for fungal endophytes: first genome assemblies for Collariella, Neodidymelliopsis, Ascochyta clinopodiicola, Didymella pomorum, Didymosphaeria variabile, Neocosmospora piperis and Neocucurbitaria cava.</title>
        <authorList>
            <person name="Hill R."/>
        </authorList>
    </citation>
    <scope>NUCLEOTIDE SEQUENCE</scope>
    <source>
        <strain evidence="2">IMI 355082</strain>
    </source>
</reference>
<name>A0A9W8YU22_9PEZI</name>